<name>A0ABD3JY07_EUCGL</name>
<organism evidence="1 2">
    <name type="scientific">Eucalyptus globulus</name>
    <name type="common">Tasmanian blue gum</name>
    <dbReference type="NCBI Taxonomy" id="34317"/>
    <lineage>
        <taxon>Eukaryota</taxon>
        <taxon>Viridiplantae</taxon>
        <taxon>Streptophyta</taxon>
        <taxon>Embryophyta</taxon>
        <taxon>Tracheophyta</taxon>
        <taxon>Spermatophyta</taxon>
        <taxon>Magnoliopsida</taxon>
        <taxon>eudicotyledons</taxon>
        <taxon>Gunneridae</taxon>
        <taxon>Pentapetalae</taxon>
        <taxon>rosids</taxon>
        <taxon>malvids</taxon>
        <taxon>Myrtales</taxon>
        <taxon>Myrtaceae</taxon>
        <taxon>Myrtoideae</taxon>
        <taxon>Eucalypteae</taxon>
        <taxon>Eucalyptus</taxon>
    </lineage>
</organism>
<gene>
    <name evidence="1" type="ORF">ACJRO7_028754</name>
</gene>
<sequence length="154" mass="17320">MAGVPLPQPDKILNYPQNGELKYLFRKKLTGSDVKRGLALTAYSNYHLRNLPRPLLDVIARDGLMVWCYTPAVHHSGIVLKDNPDMTSFRFQKSAWDEIVVANRFHVGQEIDCWCLYDAEDGLHGNLRFLIQPVGDYVVPQEATSGETATSSQS</sequence>
<proteinExistence type="predicted"/>
<dbReference type="Proteomes" id="UP001634007">
    <property type="component" value="Unassembled WGS sequence"/>
</dbReference>
<evidence type="ECO:0000313" key="2">
    <source>
        <dbReference type="Proteomes" id="UP001634007"/>
    </source>
</evidence>
<evidence type="ECO:0008006" key="3">
    <source>
        <dbReference type="Google" id="ProtNLM"/>
    </source>
</evidence>
<keyword evidence="2" id="KW-1185">Reference proteome</keyword>
<evidence type="ECO:0000313" key="1">
    <source>
        <dbReference type="EMBL" id="KAL3731943.1"/>
    </source>
</evidence>
<reference evidence="1 2" key="1">
    <citation type="submission" date="2024-11" db="EMBL/GenBank/DDBJ databases">
        <title>Chromosome-level genome assembly of Eucalyptus globulus Labill. provides insights into its genome evolution.</title>
        <authorList>
            <person name="Li X."/>
        </authorList>
    </citation>
    <scope>NUCLEOTIDE SEQUENCE [LARGE SCALE GENOMIC DNA]</scope>
    <source>
        <strain evidence="1">CL2024</strain>
        <tissue evidence="1">Fresh tender leaves</tissue>
    </source>
</reference>
<dbReference type="AlphaFoldDB" id="A0ABD3JY07"/>
<comment type="caution">
    <text evidence="1">The sequence shown here is derived from an EMBL/GenBank/DDBJ whole genome shotgun (WGS) entry which is preliminary data.</text>
</comment>
<protein>
    <recommendedName>
        <fullName evidence="3">TF-B3 domain-containing protein</fullName>
    </recommendedName>
</protein>
<dbReference type="EMBL" id="JBJKBG010000007">
    <property type="protein sequence ID" value="KAL3731943.1"/>
    <property type="molecule type" value="Genomic_DNA"/>
</dbReference>
<accession>A0ABD3JY07</accession>